<proteinExistence type="inferred from homology"/>
<feature type="compositionally biased region" description="Polar residues" evidence="4">
    <location>
        <begin position="30"/>
        <end position="57"/>
    </location>
</feature>
<protein>
    <recommendedName>
        <fullName evidence="3">Methyltransferase</fullName>
        <ecNumber evidence="3">2.1.1.-</ecNumber>
    </recommendedName>
</protein>
<evidence type="ECO:0000256" key="3">
    <source>
        <dbReference type="RuleBase" id="RU366043"/>
    </source>
</evidence>
<gene>
    <name evidence="5" type="ORF">RJ641_010637</name>
</gene>
<evidence type="ECO:0000313" key="5">
    <source>
        <dbReference type="EMBL" id="KAK6924437.1"/>
    </source>
</evidence>
<feature type="compositionally biased region" description="Polar residues" evidence="4">
    <location>
        <begin position="99"/>
        <end position="110"/>
    </location>
</feature>
<dbReference type="GO" id="GO:0032259">
    <property type="term" value="P:methylation"/>
    <property type="evidence" value="ECO:0007669"/>
    <property type="project" value="UniProtKB-KW"/>
</dbReference>
<dbReference type="GO" id="GO:0005768">
    <property type="term" value="C:endosome"/>
    <property type="evidence" value="ECO:0007669"/>
    <property type="project" value="TreeGrafter"/>
</dbReference>
<dbReference type="Pfam" id="PF03141">
    <property type="entry name" value="Methyltransf_29"/>
    <property type="match status" value="2"/>
</dbReference>
<evidence type="ECO:0000313" key="6">
    <source>
        <dbReference type="Proteomes" id="UP001370490"/>
    </source>
</evidence>
<keyword evidence="3" id="KW-0735">Signal-anchor</keyword>
<dbReference type="InterPro" id="IPR004159">
    <property type="entry name" value="Put_SAM_MeTrfase"/>
</dbReference>
<accession>A0AAN8Z4G0</accession>
<organism evidence="5 6">
    <name type="scientific">Dillenia turbinata</name>
    <dbReference type="NCBI Taxonomy" id="194707"/>
    <lineage>
        <taxon>Eukaryota</taxon>
        <taxon>Viridiplantae</taxon>
        <taxon>Streptophyta</taxon>
        <taxon>Embryophyta</taxon>
        <taxon>Tracheophyta</taxon>
        <taxon>Spermatophyta</taxon>
        <taxon>Magnoliopsida</taxon>
        <taxon>eudicotyledons</taxon>
        <taxon>Gunneridae</taxon>
        <taxon>Pentapetalae</taxon>
        <taxon>Dilleniales</taxon>
        <taxon>Dilleniaceae</taxon>
        <taxon>Dillenia</taxon>
    </lineage>
</organism>
<dbReference type="PANTHER" id="PTHR10108">
    <property type="entry name" value="SAM-DEPENDENT METHYLTRANSFERASE"/>
    <property type="match status" value="1"/>
</dbReference>
<evidence type="ECO:0000256" key="4">
    <source>
        <dbReference type="SAM" id="MobiDB-lite"/>
    </source>
</evidence>
<feature type="compositionally biased region" description="Basic and acidic residues" evidence="4">
    <location>
        <begin position="111"/>
        <end position="154"/>
    </location>
</feature>
<keyword evidence="2 3" id="KW-0325">Glycoprotein</keyword>
<dbReference type="EC" id="2.1.1.-" evidence="3"/>
<dbReference type="GO" id="GO:0008168">
    <property type="term" value="F:methyltransferase activity"/>
    <property type="evidence" value="ECO:0007669"/>
    <property type="project" value="UniProtKB-UniRule"/>
</dbReference>
<comment type="caution">
    <text evidence="5">The sequence shown here is derived from an EMBL/GenBank/DDBJ whole genome shotgun (WGS) entry which is preliminary data.</text>
</comment>
<feature type="region of interest" description="Disordered" evidence="4">
    <location>
        <begin position="15"/>
        <end position="253"/>
    </location>
</feature>
<dbReference type="EMBL" id="JBAMMX010000017">
    <property type="protein sequence ID" value="KAK6924437.1"/>
    <property type="molecule type" value="Genomic_DNA"/>
</dbReference>
<evidence type="ECO:0000256" key="1">
    <source>
        <dbReference type="ARBA" id="ARBA00022603"/>
    </source>
</evidence>
<dbReference type="Proteomes" id="UP001370490">
    <property type="component" value="Unassembled WGS sequence"/>
</dbReference>
<comment type="subcellular location">
    <subcellularLocation>
        <location evidence="3">Membrane</location>
        <topology evidence="3">Single-pass type II membrane protein</topology>
    </subcellularLocation>
</comment>
<keyword evidence="1 3" id="KW-0489">Methyltransferase</keyword>
<comment type="similarity">
    <text evidence="3">Belongs to the methyltransferase superfamily.</text>
</comment>
<dbReference type="GO" id="GO:0005802">
    <property type="term" value="C:trans-Golgi network"/>
    <property type="evidence" value="ECO:0007669"/>
    <property type="project" value="TreeGrafter"/>
</dbReference>
<name>A0AAN8Z4G0_9MAGN</name>
<keyword evidence="6" id="KW-1185">Reference proteome</keyword>
<feature type="compositionally biased region" description="Polar residues" evidence="4">
    <location>
        <begin position="155"/>
        <end position="182"/>
    </location>
</feature>
<dbReference type="AlphaFoldDB" id="A0AAN8Z4G0"/>
<evidence type="ECO:0000256" key="2">
    <source>
        <dbReference type="ARBA" id="ARBA00023180"/>
    </source>
</evidence>
<keyword evidence="3" id="KW-0812">Transmembrane</keyword>
<dbReference type="PANTHER" id="PTHR10108:SF1077">
    <property type="entry name" value="METHYLTRANSFERASE PMT27-RELATED"/>
    <property type="match status" value="1"/>
</dbReference>
<sequence>MVVMIMQMITQMFSKEMNQSAEEEEKQKEYMTQVTEESPMTQNQHIEETNNNQNQKDSAYEAAQQIRHEGIPNRASVDILDKVQGQTLSAGSESERTPAYTTENKNQASEADQHQRLKEQKQKEEDQKMQETKETNNDETLKQEEQHSEQENKAIESTQQSEAATFDQASKQTTQNNKNQYKSNQGGSNLSESNLNQNSPSYISMEKQERNTESNPVESFSGIPKESKRVQEDMVNSTDQSENQKERSQDGSDGSIYGYTWQICNVTADPDYIPCLDNDKAISQLHSRKHFEHRKRHCPEEGPTCLVATLEGYQRPIEWPTSRDKIQYHNVPHTKLAEVKGHQNWVKVTGEFLTFPGGGTEFIHGALHYTDFIQELPKNHNQMQLIQNTSNISRDGFSKTTLSKHESRGILKVVGYFWNLTVYSDLGAILCGQQPVYQTLEEDVQIWKEMSALTESMCWELVTIKKDQLNSIGAAIYRKPTSNDCYDQRNNKNPPMCKNDDDPDAAWYIFSFLYVKTAVMESFCEIPLLHNKIVHLINQNLMKIAKSMYLCNHACTISPLLKVREEPDGQKLGINIFQHRHTGETDPRWESMGNQHQVILRFAAALKDLKIWVMNVVNTDSPDTLPMIYERGLFRIYRDWCESFSTYPQTYDLLHADHLFSRLRKRCKIAPVMAEIDRIVTAGGKPIACDKSKSIREVENILKSLHWEVHLTFSKDQEEILSAQKSD</sequence>
<keyword evidence="3" id="KW-0808">Transferase</keyword>
<reference evidence="5 6" key="1">
    <citation type="submission" date="2023-12" db="EMBL/GenBank/DDBJ databases">
        <title>A high-quality genome assembly for Dillenia turbinata (Dilleniales).</title>
        <authorList>
            <person name="Chanderbali A."/>
        </authorList>
    </citation>
    <scope>NUCLEOTIDE SEQUENCE [LARGE SCALE GENOMIC DNA]</scope>
    <source>
        <strain evidence="5">LSX21</strain>
        <tissue evidence="5">Leaf</tissue>
    </source>
</reference>
<feature type="compositionally biased region" description="Low complexity" evidence="4">
    <location>
        <begin position="183"/>
        <end position="199"/>
    </location>
</feature>
<dbReference type="GO" id="GO:0016020">
    <property type="term" value="C:membrane"/>
    <property type="evidence" value="ECO:0007669"/>
    <property type="project" value="UniProtKB-SubCell"/>
</dbReference>